<dbReference type="InterPro" id="IPR036873">
    <property type="entry name" value="Rhodanese-like_dom_sf"/>
</dbReference>
<feature type="transmembrane region" description="Helical" evidence="1">
    <location>
        <begin position="6"/>
        <end position="23"/>
    </location>
</feature>
<dbReference type="EMBL" id="CP042817">
    <property type="protein sequence ID" value="QEJ97554.1"/>
    <property type="molecule type" value="Genomic_DNA"/>
</dbReference>
<dbReference type="RefSeq" id="WP_002697556.1">
    <property type="nucleotide sequence ID" value="NZ_CDNC01000049.1"/>
</dbReference>
<dbReference type="SUPFAM" id="SSF52821">
    <property type="entry name" value="Rhodanese/Cell cycle control phosphatase"/>
    <property type="match status" value="1"/>
</dbReference>
<organism evidence="3 5">
    <name type="scientific">Treponema phagedenis</name>
    <dbReference type="NCBI Taxonomy" id="162"/>
    <lineage>
        <taxon>Bacteria</taxon>
        <taxon>Pseudomonadati</taxon>
        <taxon>Spirochaetota</taxon>
        <taxon>Spirochaetia</taxon>
        <taxon>Spirochaetales</taxon>
        <taxon>Treponemataceae</taxon>
        <taxon>Treponema</taxon>
    </lineage>
</organism>
<dbReference type="PANTHER" id="PTHR43031">
    <property type="entry name" value="FAD-DEPENDENT OXIDOREDUCTASE"/>
    <property type="match status" value="1"/>
</dbReference>
<dbReference type="SMART" id="SM00450">
    <property type="entry name" value="RHOD"/>
    <property type="match status" value="1"/>
</dbReference>
<dbReference type="InterPro" id="IPR001763">
    <property type="entry name" value="Rhodanese-like_dom"/>
</dbReference>
<dbReference type="OrthoDB" id="9800872at2"/>
<sequence>MADNIVLIITVSIIVLLILPRFFKYYWIRFLLKKGGDTKGRMQNISGSDAKELIKNSSAVIIDVRTAGEFSAGHIPNAIHIPVSLLSSKAEDSLPDKSQKIILYCQTGMRSMQALYTLHSKGYTDLYNLGSIHSWAGDFEK</sequence>
<dbReference type="GeneID" id="57752500"/>
<dbReference type="CDD" id="cd00158">
    <property type="entry name" value="RHOD"/>
    <property type="match status" value="1"/>
</dbReference>
<protein>
    <submittedName>
        <fullName evidence="4">Rhodanese-like domain-containing protein</fullName>
    </submittedName>
    <submittedName>
        <fullName evidence="3">Rhodanese-like protein</fullName>
    </submittedName>
</protein>
<keyword evidence="1" id="KW-0812">Transmembrane</keyword>
<reference evidence="4 6" key="3">
    <citation type="submission" date="2019-08" db="EMBL/GenBank/DDBJ databases">
        <authorList>
            <person name="Kuhnert P."/>
        </authorList>
    </citation>
    <scope>NUCLEOTIDE SEQUENCE [LARGE SCALE GENOMIC DNA]</scope>
    <source>
        <strain evidence="4 6">B36.5</strain>
    </source>
</reference>
<evidence type="ECO:0000313" key="4">
    <source>
        <dbReference type="EMBL" id="QEJ97554.1"/>
    </source>
</evidence>
<dbReference type="Proteomes" id="UP000042527">
    <property type="component" value="Unassembled WGS sequence"/>
</dbReference>
<name>A0A0B7GZW1_TREPH</name>
<evidence type="ECO:0000259" key="2">
    <source>
        <dbReference type="PROSITE" id="PS50206"/>
    </source>
</evidence>
<dbReference type="PROSITE" id="PS50206">
    <property type="entry name" value="RHODANESE_3"/>
    <property type="match status" value="1"/>
</dbReference>
<evidence type="ECO:0000313" key="5">
    <source>
        <dbReference type="Proteomes" id="UP000042527"/>
    </source>
</evidence>
<dbReference type="InterPro" id="IPR050229">
    <property type="entry name" value="GlpE_sulfurtransferase"/>
</dbReference>
<dbReference type="AlphaFoldDB" id="A0A0B7GZW1"/>
<evidence type="ECO:0000256" key="1">
    <source>
        <dbReference type="SAM" id="Phobius"/>
    </source>
</evidence>
<dbReference type="PANTHER" id="PTHR43031:SF1">
    <property type="entry name" value="PYRIDINE NUCLEOTIDE-DISULPHIDE OXIDOREDUCTASE"/>
    <property type="match status" value="1"/>
</dbReference>
<evidence type="ECO:0000313" key="3">
    <source>
        <dbReference type="EMBL" id="CEM63192.1"/>
    </source>
</evidence>
<reference evidence="5" key="2">
    <citation type="submission" date="2015-01" db="EMBL/GenBank/DDBJ databases">
        <authorList>
            <person name="Manzoor Shahid"/>
            <person name="Zubair Saima"/>
        </authorList>
    </citation>
    <scope>NUCLEOTIDE SEQUENCE [LARGE SCALE GENOMIC DNA]</scope>
    <source>
        <strain evidence="5">V1</strain>
    </source>
</reference>
<dbReference type="Proteomes" id="UP000323594">
    <property type="component" value="Chromosome"/>
</dbReference>
<reference evidence="3" key="1">
    <citation type="submission" date="2015-01" db="EMBL/GenBank/DDBJ databases">
        <authorList>
            <person name="Xiang T."/>
            <person name="Song Y."/>
            <person name="Huang L."/>
            <person name="Wang B."/>
            <person name="Wu P."/>
        </authorList>
    </citation>
    <scope>NUCLEOTIDE SEQUENCE [LARGE SCALE GENOMIC DNA]</scope>
    <source>
        <strain evidence="3">V1</strain>
    </source>
</reference>
<dbReference type="Pfam" id="PF00581">
    <property type="entry name" value="Rhodanese"/>
    <property type="match status" value="1"/>
</dbReference>
<evidence type="ECO:0000313" key="6">
    <source>
        <dbReference type="Proteomes" id="UP000323594"/>
    </source>
</evidence>
<proteinExistence type="predicted"/>
<dbReference type="EMBL" id="CDNC01000049">
    <property type="protein sequence ID" value="CEM63192.1"/>
    <property type="molecule type" value="Genomic_DNA"/>
</dbReference>
<keyword evidence="5" id="KW-1185">Reference proteome</keyword>
<feature type="domain" description="Rhodanese" evidence="2">
    <location>
        <begin position="55"/>
        <end position="140"/>
    </location>
</feature>
<gene>
    <name evidence="4" type="ORF">FUT82_05740</name>
    <name evidence="3" type="ORF">TPHV1_70055</name>
</gene>
<keyword evidence="1" id="KW-1133">Transmembrane helix</keyword>
<keyword evidence="1" id="KW-0472">Membrane</keyword>
<accession>A0A0B7GZW1</accession>
<dbReference type="Gene3D" id="3.40.250.10">
    <property type="entry name" value="Rhodanese-like domain"/>
    <property type="match status" value="1"/>
</dbReference>